<reference evidence="7 8" key="1">
    <citation type="submission" date="2017-10" db="EMBL/GenBank/DDBJ databases">
        <title>Nyctiphanis sp. nov., isolated from the stomach of the euphausiid Nyctiphanes simplex (Hansen, 1911) in the Gulf of California.</title>
        <authorList>
            <person name="Gomez-Gil B."/>
            <person name="Aguilar-Mendez M."/>
            <person name="Lopez-Cortes A."/>
            <person name="Gomez-Gutierrez J."/>
            <person name="Roque A."/>
            <person name="Lang E."/>
            <person name="Gonzalez-Castillo A."/>
        </authorList>
    </citation>
    <scope>NUCLEOTIDE SEQUENCE [LARGE SCALE GENOMIC DNA]</scope>
    <source>
        <strain evidence="7 8">CAIM 600</strain>
    </source>
</reference>
<dbReference type="EMBL" id="PEIB01000016">
    <property type="protein sequence ID" value="RXJ72736.1"/>
    <property type="molecule type" value="Genomic_DNA"/>
</dbReference>
<evidence type="ECO:0000259" key="6">
    <source>
        <dbReference type="Pfam" id="PF01593"/>
    </source>
</evidence>
<keyword evidence="4" id="KW-0521">NADP</keyword>
<evidence type="ECO:0000256" key="1">
    <source>
        <dbReference type="ARBA" id="ARBA00022630"/>
    </source>
</evidence>
<organism evidence="7 8">
    <name type="scientific">Veronia nyctiphanis</name>
    <dbReference type="NCBI Taxonomy" id="1278244"/>
    <lineage>
        <taxon>Bacteria</taxon>
        <taxon>Pseudomonadati</taxon>
        <taxon>Pseudomonadota</taxon>
        <taxon>Gammaproteobacteria</taxon>
        <taxon>Vibrionales</taxon>
        <taxon>Vibrionaceae</taxon>
        <taxon>Veronia</taxon>
    </lineage>
</organism>
<dbReference type="InterPro" id="IPR002937">
    <property type="entry name" value="Amino_oxidase"/>
</dbReference>
<evidence type="ECO:0000256" key="4">
    <source>
        <dbReference type="ARBA" id="ARBA00022857"/>
    </source>
</evidence>
<keyword evidence="8" id="KW-1185">Reference proteome</keyword>
<evidence type="ECO:0000313" key="7">
    <source>
        <dbReference type="EMBL" id="RXJ72736.1"/>
    </source>
</evidence>
<evidence type="ECO:0000313" key="8">
    <source>
        <dbReference type="Proteomes" id="UP000290287"/>
    </source>
</evidence>
<keyword evidence="5" id="KW-0520">NAD</keyword>
<feature type="domain" description="Amine oxidase" evidence="6">
    <location>
        <begin position="58"/>
        <end position="550"/>
    </location>
</feature>
<comment type="caution">
    <text evidence="7">The sequence shown here is derived from an EMBL/GenBank/DDBJ whole genome shotgun (WGS) entry which is preliminary data.</text>
</comment>
<gene>
    <name evidence="7" type="ORF">CS022_13960</name>
</gene>
<dbReference type="Gene3D" id="3.50.50.60">
    <property type="entry name" value="FAD/NAD(P)-binding domain"/>
    <property type="match status" value="2"/>
</dbReference>
<protein>
    <submittedName>
        <fullName evidence="7">Phytoene dehydrogenase</fullName>
    </submittedName>
</protein>
<dbReference type="AlphaFoldDB" id="A0A4Q0YP85"/>
<keyword evidence="2" id="KW-0732">Signal</keyword>
<evidence type="ECO:0000256" key="5">
    <source>
        <dbReference type="ARBA" id="ARBA00023027"/>
    </source>
</evidence>
<dbReference type="Proteomes" id="UP000290287">
    <property type="component" value="Unassembled WGS sequence"/>
</dbReference>
<dbReference type="SUPFAM" id="SSF51905">
    <property type="entry name" value="FAD/NAD(P)-binding domain"/>
    <property type="match status" value="1"/>
</dbReference>
<sequence>MSIDNFIIDHLVYMCNLKMECGLSILKVGNLVMTYVGERYSRSKCDDIYDAIVIGSGMGGMSVASILSQKGKRVLLLEQHNVIGGCTHAFKRKGYQWNVGLHYVGDAHKGGFTRRMFDYITQSGVNWTPVDDLYNRVVIDGKEYQFFKGTEQYISGLKAAFPDETKAIDGYMQHLKATAKSLNKYFIWKAMPLIAGDLLHKPLTGAFHKLSNKTTYEVLSSLTRNQELIAVICGNYGDYGLPPKRSSFAMQAMLSGHYLNGASFPAGGAASIAKSVVPIIEKNGGKVFYNASVEKILVKNKKVMGVRLANGDEIQAKAVVSNAGVSNTFNRLLPQELPITKKLRQKLTRVERSFCAVGLNIGLKQDDETLDLKGANIWSHPSNDFDENTLKHKEDFNAPFPVQFITFPSAKDKTWRENFPGKATIEMFAATDFDHFTQWSGSLWRKRGDDYKAFKEGIAQRMLVELLKHVPQIADHIDHYEVSTPLTYQHFLRREHGDFMGLEASPTRFSQKWLRAETPVKGLFLTGQDVTSDGIAGAMSAGVIAASRILRKISLLKSLISRRKSDVHLSINRPN</sequence>
<dbReference type="PANTHER" id="PTHR46091">
    <property type="entry name" value="BLR7054 PROTEIN"/>
    <property type="match status" value="1"/>
</dbReference>
<dbReference type="PANTHER" id="PTHR46091:SF3">
    <property type="entry name" value="AMINE OXIDASE DOMAIN-CONTAINING PROTEIN"/>
    <property type="match status" value="1"/>
</dbReference>
<proteinExistence type="predicted"/>
<accession>A0A4Q0YP85</accession>
<name>A0A4Q0YP85_9GAMM</name>
<dbReference type="GO" id="GO:0016491">
    <property type="term" value="F:oxidoreductase activity"/>
    <property type="evidence" value="ECO:0007669"/>
    <property type="project" value="InterPro"/>
</dbReference>
<keyword evidence="1" id="KW-0285">Flavoprotein</keyword>
<dbReference type="InterPro" id="IPR036188">
    <property type="entry name" value="FAD/NAD-bd_sf"/>
</dbReference>
<evidence type="ECO:0000256" key="2">
    <source>
        <dbReference type="ARBA" id="ARBA00022729"/>
    </source>
</evidence>
<evidence type="ECO:0000256" key="3">
    <source>
        <dbReference type="ARBA" id="ARBA00022827"/>
    </source>
</evidence>
<dbReference type="Pfam" id="PF01593">
    <property type="entry name" value="Amino_oxidase"/>
    <property type="match status" value="1"/>
</dbReference>
<dbReference type="InterPro" id="IPR052206">
    <property type="entry name" value="Retinol_saturase"/>
</dbReference>
<keyword evidence="3" id="KW-0274">FAD</keyword>